<dbReference type="PANTHER" id="PTHR43861">
    <property type="entry name" value="TRANS-ACONITATE 2-METHYLTRANSFERASE-RELATED"/>
    <property type="match status" value="1"/>
</dbReference>
<dbReference type="Proteomes" id="UP000275256">
    <property type="component" value="Unassembled WGS sequence"/>
</dbReference>
<dbReference type="PANTHER" id="PTHR43861:SF1">
    <property type="entry name" value="TRANS-ACONITATE 2-METHYLTRANSFERASE"/>
    <property type="match status" value="1"/>
</dbReference>
<keyword evidence="2" id="KW-1185">Reference proteome</keyword>
<dbReference type="Gene3D" id="1.10.150.290">
    <property type="entry name" value="S-adenosyl-L-methionine-dependent methyltransferases"/>
    <property type="match status" value="1"/>
</dbReference>
<name>A0A3M0GCA0_9ACTN</name>
<reference evidence="1 2" key="1">
    <citation type="submission" date="2018-10" db="EMBL/GenBank/DDBJ databases">
        <title>Tessaracoccus antarcticuss sp. nov., isolated from sediment.</title>
        <authorList>
            <person name="Zhou L.Y."/>
            <person name="Du Z.J."/>
        </authorList>
    </citation>
    <scope>NUCLEOTIDE SEQUENCE [LARGE SCALE GENOMIC DNA]</scope>
    <source>
        <strain evidence="1 2">JDX10</strain>
    </source>
</reference>
<dbReference type="EMBL" id="REFW01000001">
    <property type="protein sequence ID" value="RMB62400.1"/>
    <property type="molecule type" value="Genomic_DNA"/>
</dbReference>
<protein>
    <submittedName>
        <fullName evidence="1">Methyltransferase domain-containing protein</fullName>
    </submittedName>
</protein>
<keyword evidence="1" id="KW-0489">Methyltransferase</keyword>
<dbReference type="Pfam" id="PF13489">
    <property type="entry name" value="Methyltransf_23"/>
    <property type="match status" value="1"/>
</dbReference>
<gene>
    <name evidence="1" type="ORF">EAX62_02030</name>
</gene>
<dbReference type="Gene3D" id="3.40.50.150">
    <property type="entry name" value="Vaccinia Virus protein VP39"/>
    <property type="match status" value="1"/>
</dbReference>
<proteinExistence type="predicted"/>
<dbReference type="InterPro" id="IPR029063">
    <property type="entry name" value="SAM-dependent_MTases_sf"/>
</dbReference>
<sequence>MRWDPTQYARYSDHRSRPFFDLVAQIGAVSPGTVVDIGCGSGELTISLAQRWPMAKLLGVDSSAEMIGRAPVHKSASFQVRAAQDVNAIGVDVLISNAALQWVPQHTELLSRWAEELNDGGWIAIQVPANFDAPSHKLMRELAASPRWRDQLHGVLRDAQAVAEPDTYLDLLTAQGLHTNVWQTQYLHVLSGADPVLEWVRGTGLRPVLHTLNRDEADEFSDEYAALLRQAYPVRSYGTVFPFLRTFVVAQKATTLS</sequence>
<dbReference type="GO" id="GO:0030798">
    <property type="term" value="F:trans-aconitate 2-methyltransferase activity"/>
    <property type="evidence" value="ECO:0007669"/>
    <property type="project" value="InterPro"/>
</dbReference>
<dbReference type="SUPFAM" id="SSF53335">
    <property type="entry name" value="S-adenosyl-L-methionine-dependent methyltransferases"/>
    <property type="match status" value="1"/>
</dbReference>
<organism evidence="1 2">
    <name type="scientific">Tessaracoccus antarcticus</name>
    <dbReference type="NCBI Taxonomy" id="2479848"/>
    <lineage>
        <taxon>Bacteria</taxon>
        <taxon>Bacillati</taxon>
        <taxon>Actinomycetota</taxon>
        <taxon>Actinomycetes</taxon>
        <taxon>Propionibacteriales</taxon>
        <taxon>Propionibacteriaceae</taxon>
        <taxon>Tessaracoccus</taxon>
    </lineage>
</organism>
<dbReference type="AlphaFoldDB" id="A0A3M0GCA0"/>
<dbReference type="GO" id="GO:0032259">
    <property type="term" value="P:methylation"/>
    <property type="evidence" value="ECO:0007669"/>
    <property type="project" value="UniProtKB-KW"/>
</dbReference>
<evidence type="ECO:0000313" key="2">
    <source>
        <dbReference type="Proteomes" id="UP000275256"/>
    </source>
</evidence>
<dbReference type="OrthoDB" id="9795085at2"/>
<keyword evidence="1" id="KW-0808">Transferase</keyword>
<evidence type="ECO:0000313" key="1">
    <source>
        <dbReference type="EMBL" id="RMB62400.1"/>
    </source>
</evidence>
<accession>A0A3M0GCA0</accession>
<dbReference type="CDD" id="cd02440">
    <property type="entry name" value="AdoMet_MTases"/>
    <property type="match status" value="1"/>
</dbReference>
<dbReference type="InterPro" id="IPR023149">
    <property type="entry name" value="Trans_acon_MeTrfase_C"/>
</dbReference>
<comment type="caution">
    <text evidence="1">The sequence shown here is derived from an EMBL/GenBank/DDBJ whole genome shotgun (WGS) entry which is preliminary data.</text>
</comment>